<dbReference type="Pfam" id="PF09954">
    <property type="entry name" value="DUF2188"/>
    <property type="match status" value="1"/>
</dbReference>
<feature type="region of interest" description="Disordered" evidence="1">
    <location>
        <begin position="1"/>
        <end position="77"/>
    </location>
</feature>
<evidence type="ECO:0000256" key="1">
    <source>
        <dbReference type="SAM" id="MobiDB-lite"/>
    </source>
</evidence>
<organism evidence="2 3">
    <name type="scientific">Vibrio spartinae</name>
    <dbReference type="NCBI Taxonomy" id="1918945"/>
    <lineage>
        <taxon>Bacteria</taxon>
        <taxon>Pseudomonadati</taxon>
        <taxon>Pseudomonadota</taxon>
        <taxon>Gammaproteobacteria</taxon>
        <taxon>Vibrionales</taxon>
        <taxon>Vibrionaceae</taxon>
        <taxon>Vibrio</taxon>
    </lineage>
</organism>
<evidence type="ECO:0000313" key="2">
    <source>
        <dbReference type="EMBL" id="QMV16008.1"/>
    </source>
</evidence>
<evidence type="ECO:0008006" key="4">
    <source>
        <dbReference type="Google" id="ProtNLM"/>
    </source>
</evidence>
<gene>
    <name evidence="2" type="ORF">Vspart_03382</name>
</gene>
<reference evidence="2 3" key="1">
    <citation type="journal article" date="2020" name="J. Nat. Prod.">
        <title>Genomics-Metabolomics Profiling Disclosed Marine Vibrio spartinae 3.6 as a Producer of a New Branched Side Chain Prodigiosin.</title>
        <authorList>
            <person name="Vitale G.A."/>
            <person name="Sciarretta M."/>
            <person name="Palma Esposito F."/>
            <person name="January G.G."/>
            <person name="Giaccio M."/>
            <person name="Bunk B."/>
            <person name="Sproer C."/>
            <person name="Bajerski F."/>
            <person name="Power D."/>
            <person name="Festa C."/>
            <person name="Monti M.C."/>
            <person name="D'Auria M.V."/>
            <person name="de Pascale D."/>
        </authorList>
    </citation>
    <scope>NUCLEOTIDE SEQUENCE [LARGE SCALE GENOMIC DNA]</scope>
    <source>
        <strain evidence="2 3">3.6</strain>
    </source>
</reference>
<keyword evidence="3" id="KW-1185">Reference proteome</keyword>
<protein>
    <recommendedName>
        <fullName evidence="4">DUF2188 domain-containing protein</fullName>
    </recommendedName>
</protein>
<dbReference type="RefSeq" id="WP_055031817.1">
    <property type="nucleotide sequence ID" value="NZ_CP046268.1"/>
</dbReference>
<accession>A0ABX6R391</accession>
<evidence type="ECO:0000313" key="3">
    <source>
        <dbReference type="Proteomes" id="UP000515264"/>
    </source>
</evidence>
<sequence>MSKGKNQHVVKHPDGWAVKGEGNSKATKVTETQKQAIEAAEQIAKNQKSDTKIHGRDGKIRAGNSYGNDPHPPKDKK</sequence>
<feature type="compositionally biased region" description="Basic residues" evidence="1">
    <location>
        <begin position="1"/>
        <end position="10"/>
    </location>
</feature>
<dbReference type="InterPro" id="IPR018691">
    <property type="entry name" value="DUF2188"/>
</dbReference>
<dbReference type="EMBL" id="CP046268">
    <property type="protein sequence ID" value="QMV16008.1"/>
    <property type="molecule type" value="Genomic_DNA"/>
</dbReference>
<feature type="compositionally biased region" description="Low complexity" evidence="1">
    <location>
        <begin position="30"/>
        <end position="45"/>
    </location>
</feature>
<proteinExistence type="predicted"/>
<dbReference type="Proteomes" id="UP000515264">
    <property type="component" value="Chromosome 1"/>
</dbReference>
<feature type="compositionally biased region" description="Basic and acidic residues" evidence="1">
    <location>
        <begin position="47"/>
        <end position="60"/>
    </location>
</feature>
<name>A0ABX6R391_9VIBR</name>